<dbReference type="EMBL" id="JACHGJ010000006">
    <property type="protein sequence ID" value="MBB6481434.1"/>
    <property type="molecule type" value="Genomic_DNA"/>
</dbReference>
<evidence type="ECO:0000313" key="2">
    <source>
        <dbReference type="Proteomes" id="UP000587760"/>
    </source>
</evidence>
<proteinExistence type="predicted"/>
<reference evidence="1 2" key="1">
    <citation type="submission" date="2020-08" db="EMBL/GenBank/DDBJ databases">
        <title>Genomic Encyclopedia of Type Strains, Phase IV (KMG-IV): sequencing the most valuable type-strain genomes for metagenomic binning, comparative biology and taxonomic classification.</title>
        <authorList>
            <person name="Goeker M."/>
        </authorList>
    </citation>
    <scope>NUCLEOTIDE SEQUENCE [LARGE SCALE GENOMIC DNA]</scope>
    <source>
        <strain evidence="1 2">DSM 2461</strain>
    </source>
</reference>
<comment type="caution">
    <text evidence="1">The sequence shown here is derived from an EMBL/GenBank/DDBJ whole genome shotgun (WGS) entry which is preliminary data.</text>
</comment>
<gene>
    <name evidence="1" type="ORF">HNR50_003114</name>
</gene>
<sequence>MKLKYGQSAFLSLCIEPVENVVDNMSGPLSEIHGQTILPEPGYGDPSKLVFAEIIYTYGEKL</sequence>
<dbReference type="Proteomes" id="UP000587760">
    <property type="component" value="Unassembled WGS sequence"/>
</dbReference>
<evidence type="ECO:0000313" key="1">
    <source>
        <dbReference type="EMBL" id="MBB6481434.1"/>
    </source>
</evidence>
<protein>
    <submittedName>
        <fullName evidence="1">Uncharacterized protein</fullName>
    </submittedName>
</protein>
<dbReference type="AlphaFoldDB" id="A0A841R824"/>
<accession>A0A841R824</accession>
<keyword evidence="2" id="KW-1185">Reference proteome</keyword>
<organism evidence="1 2">
    <name type="scientific">Spirochaeta isovalerica</name>
    <dbReference type="NCBI Taxonomy" id="150"/>
    <lineage>
        <taxon>Bacteria</taxon>
        <taxon>Pseudomonadati</taxon>
        <taxon>Spirochaetota</taxon>
        <taxon>Spirochaetia</taxon>
        <taxon>Spirochaetales</taxon>
        <taxon>Spirochaetaceae</taxon>
        <taxon>Spirochaeta</taxon>
    </lineage>
</organism>
<name>A0A841R824_9SPIO</name>
<dbReference type="RefSeq" id="WP_184747681.1">
    <property type="nucleotide sequence ID" value="NZ_JACHGJ010000006.1"/>
</dbReference>